<evidence type="ECO:0000256" key="1">
    <source>
        <dbReference type="ARBA" id="ARBA00022723"/>
    </source>
</evidence>
<comment type="caution">
    <text evidence="4">Lacks conserved residue(s) required for the propagation of feature annotation.</text>
</comment>
<protein>
    <submittedName>
        <fullName evidence="5">Aryldialkylphosphatase</fullName>
    </submittedName>
</protein>
<keyword evidence="6" id="KW-1185">Reference proteome</keyword>
<dbReference type="Gene3D" id="3.20.20.140">
    <property type="entry name" value="Metal-dependent hydrolases"/>
    <property type="match status" value="1"/>
</dbReference>
<evidence type="ECO:0000313" key="6">
    <source>
        <dbReference type="Proteomes" id="UP000244810"/>
    </source>
</evidence>
<feature type="binding site" evidence="3">
    <location>
        <position position="297"/>
    </location>
    <ligand>
        <name>a divalent metal cation</name>
        <dbReference type="ChEBI" id="CHEBI:60240"/>
        <label>1</label>
    </ligand>
</feature>
<dbReference type="InterPro" id="IPR032466">
    <property type="entry name" value="Metal_Hydrolase"/>
</dbReference>
<keyword evidence="1 3" id="KW-0479">Metal-binding</keyword>
<dbReference type="RefSeq" id="WP_107751072.1">
    <property type="nucleotide sequence ID" value="NZ_QBKF01000003.1"/>
</dbReference>
<feature type="binding site" evidence="3">
    <location>
        <position position="200"/>
    </location>
    <ligand>
        <name>a divalent metal cation</name>
        <dbReference type="ChEBI" id="CHEBI:60240"/>
        <label>2</label>
    </ligand>
</feature>
<comment type="cofactor">
    <cofactor evidence="3">
        <name>a divalent metal cation</name>
        <dbReference type="ChEBI" id="CHEBI:60240"/>
    </cofactor>
    <text evidence="3">Binds 2 divalent metal cations per subunit.</text>
</comment>
<dbReference type="OrthoDB" id="9795018at2"/>
<feature type="binding site" evidence="3">
    <location>
        <position position="168"/>
    </location>
    <ligand>
        <name>a divalent metal cation</name>
        <dbReference type="ChEBI" id="CHEBI:60240"/>
        <label>1</label>
    </ligand>
</feature>
<comment type="similarity">
    <text evidence="4">Belongs to the metallo-dependent hydrolases superfamily. Phosphotriesterase family.</text>
</comment>
<dbReference type="GO" id="GO:0008270">
    <property type="term" value="F:zinc ion binding"/>
    <property type="evidence" value="ECO:0007669"/>
    <property type="project" value="InterPro"/>
</dbReference>
<organism evidence="5 6">
    <name type="scientific">Pararhodobacter aggregans</name>
    <dbReference type="NCBI Taxonomy" id="404875"/>
    <lineage>
        <taxon>Bacteria</taxon>
        <taxon>Pseudomonadati</taxon>
        <taxon>Pseudomonadota</taxon>
        <taxon>Alphaproteobacteria</taxon>
        <taxon>Rhodobacterales</taxon>
        <taxon>Paracoccaceae</taxon>
        <taxon>Pararhodobacter</taxon>
    </lineage>
</organism>
<dbReference type="InterPro" id="IPR001559">
    <property type="entry name" value="Phosphotriesterase"/>
</dbReference>
<dbReference type="EMBL" id="QDDR01000004">
    <property type="protein sequence ID" value="PVE47700.1"/>
    <property type="molecule type" value="Genomic_DNA"/>
</dbReference>
<proteinExistence type="inferred from homology"/>
<evidence type="ECO:0000256" key="3">
    <source>
        <dbReference type="PIRSR" id="PIRSR601559-52"/>
    </source>
</evidence>
<dbReference type="PROSITE" id="PS01322">
    <property type="entry name" value="PHOSPHOTRIESTERASE_1"/>
    <property type="match status" value="1"/>
</dbReference>
<evidence type="ECO:0000256" key="2">
    <source>
        <dbReference type="ARBA" id="ARBA00022801"/>
    </source>
</evidence>
<dbReference type="SUPFAM" id="SSF51556">
    <property type="entry name" value="Metallo-dependent hydrolases"/>
    <property type="match status" value="1"/>
</dbReference>
<keyword evidence="2" id="KW-0378">Hydrolase</keyword>
<dbReference type="AlphaFoldDB" id="A0A2T7USG5"/>
<dbReference type="GO" id="GO:0016788">
    <property type="term" value="F:hydrolase activity, acting on ester bonds"/>
    <property type="evidence" value="ECO:0007669"/>
    <property type="project" value="InterPro"/>
</dbReference>
<dbReference type="Pfam" id="PF02126">
    <property type="entry name" value="PTE"/>
    <property type="match status" value="1"/>
</dbReference>
<dbReference type="InterPro" id="IPR017947">
    <property type="entry name" value="AryldialkylPase_Zn-BS"/>
</dbReference>
<feature type="binding site" evidence="3">
    <location>
        <position position="28"/>
    </location>
    <ligand>
        <name>a divalent metal cation</name>
        <dbReference type="ChEBI" id="CHEBI:60240"/>
        <label>1</label>
    </ligand>
</feature>
<evidence type="ECO:0000313" key="5">
    <source>
        <dbReference type="EMBL" id="PVE47700.1"/>
    </source>
</evidence>
<evidence type="ECO:0000256" key="4">
    <source>
        <dbReference type="PROSITE-ProRule" id="PRU00679"/>
    </source>
</evidence>
<reference evidence="5 6" key="1">
    <citation type="journal article" date="2011" name="Syst. Appl. Microbiol.">
        <title>Defluviimonas denitrificans gen. nov., sp. nov., and Pararhodobacter aggregans gen. nov., sp. nov., non-phototrophic Rhodobacteraceae from the biofilter of a marine aquaculture.</title>
        <authorList>
            <person name="Foesel B.U."/>
            <person name="Drake H.L."/>
            <person name="Schramm A."/>
        </authorList>
    </citation>
    <scope>NUCLEOTIDE SEQUENCE [LARGE SCALE GENOMIC DNA]</scope>
    <source>
        <strain evidence="5 6">D1-19</strain>
    </source>
</reference>
<dbReference type="PANTHER" id="PTHR10819:SF3">
    <property type="entry name" value="PHOSPHOTRIESTERASE-RELATED PROTEIN"/>
    <property type="match status" value="1"/>
</dbReference>
<gene>
    <name evidence="5" type="ORF">DDE23_09660</name>
</gene>
<sequence length="348" mass="38442">MTDRRGKVQSVTGLIDPATLGATLMHEHLFIDLNPPAFRGETLPEGVTDAAVDLCNCFRARYGQGHFTDNYRIDDFAVVRDEIEEMARAGGGAVVDLTVGGLGPRPLLLRRMAEETGVPIVMGAGHYVEQYQLAETAGMSVDQLIAQITDQVLVGAWGTDVKAGIIGEIGCQSPWTEREKKVMEAAIVAQQATGAALNVHPGRDADQPQEVADFVAARGGRMDRLILSHIDRTIFDEDTLFRLADTGAVLEYDLFGWETSYYWPNPDIDLPNDATRIRWLRKLADRGHLDQVLISHDVCTKGRLERFGGHGFQHIFANVVPLMLRRGFDQAEVDRILIDNPARLLTLV</sequence>
<feature type="binding site" evidence="3">
    <location>
        <position position="229"/>
    </location>
    <ligand>
        <name>a divalent metal cation</name>
        <dbReference type="ChEBI" id="CHEBI:60240"/>
        <label>2</label>
    </ligand>
</feature>
<feature type="binding site" evidence="3">
    <location>
        <position position="168"/>
    </location>
    <ligand>
        <name>a divalent metal cation</name>
        <dbReference type="ChEBI" id="CHEBI:60240"/>
        <label>2</label>
    </ligand>
</feature>
<dbReference type="PANTHER" id="PTHR10819">
    <property type="entry name" value="PHOSPHOTRIESTERASE-RELATED"/>
    <property type="match status" value="1"/>
</dbReference>
<name>A0A2T7USG5_9RHOB</name>
<dbReference type="Proteomes" id="UP000244810">
    <property type="component" value="Unassembled WGS sequence"/>
</dbReference>
<dbReference type="PROSITE" id="PS51347">
    <property type="entry name" value="PHOSPHOTRIESTERASE_2"/>
    <property type="match status" value="1"/>
</dbReference>
<accession>A0A2T7USG5</accession>
<feature type="binding site" evidence="3">
    <location>
        <position position="26"/>
    </location>
    <ligand>
        <name>a divalent metal cation</name>
        <dbReference type="ChEBI" id="CHEBI:60240"/>
        <label>1</label>
    </ligand>
</feature>
<comment type="caution">
    <text evidence="5">The sequence shown here is derived from an EMBL/GenBank/DDBJ whole genome shotgun (WGS) entry which is preliminary data.</text>
</comment>